<dbReference type="Gene3D" id="3.90.79.10">
    <property type="entry name" value="Nucleoside Triphosphate Pyrophosphohydrolase"/>
    <property type="match status" value="1"/>
</dbReference>
<dbReference type="GO" id="GO:0019693">
    <property type="term" value="P:ribose phosphate metabolic process"/>
    <property type="evidence" value="ECO:0007669"/>
    <property type="project" value="TreeGrafter"/>
</dbReference>
<reference evidence="4 6" key="1">
    <citation type="journal article" date="2015" name="Genome Announc.">
        <title>Complete Genome Sequences for Two Strains of a Novel Fastidious, Partially Acid-Fast, Gram-Positive Corynebacterineae Bacterium, Derived from Human Clinical Samples.</title>
        <authorList>
            <person name="Nicholson A.C."/>
            <person name="Bell M."/>
            <person name="Humrighouse B.W."/>
            <person name="McQuiston J.R."/>
        </authorList>
    </citation>
    <scope>NUCLEOTIDE SEQUENCE [LARGE SCALE GENOMIC DNA]</scope>
    <source>
        <strain evidence="4 6">X1698</strain>
    </source>
</reference>
<evidence type="ECO:0000313" key="7">
    <source>
        <dbReference type="Proteomes" id="UP000324288"/>
    </source>
</evidence>
<dbReference type="GO" id="GO:0016787">
    <property type="term" value="F:hydrolase activity"/>
    <property type="evidence" value="ECO:0007669"/>
    <property type="project" value="UniProtKB-KW"/>
</dbReference>
<dbReference type="PANTHER" id="PTHR11839">
    <property type="entry name" value="UDP/ADP-SUGAR PYROPHOSPHATASE"/>
    <property type="match status" value="1"/>
</dbReference>
<dbReference type="InterPro" id="IPR000086">
    <property type="entry name" value="NUDIX_hydrolase_dom"/>
</dbReference>
<accession>A0A0M5L7M6</accession>
<evidence type="ECO:0000259" key="3">
    <source>
        <dbReference type="PROSITE" id="PS51462"/>
    </source>
</evidence>
<dbReference type="AlphaFoldDB" id="A0A0M5L7M6"/>
<keyword evidence="2" id="KW-0378">Hydrolase</keyword>
<dbReference type="PANTHER" id="PTHR11839:SF18">
    <property type="entry name" value="NUDIX HYDROLASE DOMAIN-CONTAINING PROTEIN"/>
    <property type="match status" value="1"/>
</dbReference>
<dbReference type="Proteomes" id="UP000068137">
    <property type="component" value="Chromosome"/>
</dbReference>
<dbReference type="SUPFAM" id="SSF55811">
    <property type="entry name" value="Nudix"/>
    <property type="match status" value="1"/>
</dbReference>
<evidence type="ECO:0000313" key="6">
    <source>
        <dbReference type="Proteomes" id="UP000068137"/>
    </source>
</evidence>
<feature type="domain" description="Nudix hydrolase" evidence="3">
    <location>
        <begin position="52"/>
        <end position="188"/>
    </location>
</feature>
<evidence type="ECO:0000256" key="2">
    <source>
        <dbReference type="ARBA" id="ARBA00022801"/>
    </source>
</evidence>
<dbReference type="CDD" id="cd24161">
    <property type="entry name" value="NUDIX_ADPRase_Ndx2"/>
    <property type="match status" value="1"/>
</dbReference>
<keyword evidence="7" id="KW-1185">Reference proteome</keyword>
<dbReference type="InterPro" id="IPR015797">
    <property type="entry name" value="NUDIX_hydrolase-like_dom_sf"/>
</dbReference>
<gene>
    <name evidence="5" type="primary">nudF</name>
    <name evidence="4" type="ORF">AL705_01520</name>
    <name evidence="5" type="ORF">LC603019_00316</name>
</gene>
<protein>
    <submittedName>
        <fullName evidence="5">ADP-ribose pyrophosphatase</fullName>
    </submittedName>
</protein>
<dbReference type="Pfam" id="PF00293">
    <property type="entry name" value="NUDIX"/>
    <property type="match status" value="1"/>
</dbReference>
<dbReference type="Proteomes" id="UP000324288">
    <property type="component" value="Chromosome"/>
</dbReference>
<name>A0A0M5L7M6_9ACTN</name>
<sequence length="198" mass="22218">MPGSTSTPSTPPVCGEPTTLATREVYRNNWMVVTESDLQRPDGSPGLYGVVHKPTGVVVVAWRESEADPAGEVLMVEQYRYALGRRCWEFVAGTAPDLAEQEPAELAQRELREETGYRAADVHHMGWIDVAPGFVEQIQHVFLMQNLTAGKAEQEDTEADIRWRWWPVAELKTAFRDSRITDAQALAAWALVEPHLEF</sequence>
<dbReference type="PROSITE" id="PS51462">
    <property type="entry name" value="NUDIX"/>
    <property type="match status" value="1"/>
</dbReference>
<dbReference type="OrthoDB" id="177518at2"/>
<evidence type="ECO:0000313" key="5">
    <source>
        <dbReference type="EMBL" id="VHN99902.1"/>
    </source>
</evidence>
<comment type="cofactor">
    <cofactor evidence="1">
        <name>Mg(2+)</name>
        <dbReference type="ChEBI" id="CHEBI:18420"/>
    </cofactor>
</comment>
<dbReference type="EMBL" id="CP012390">
    <property type="protein sequence ID" value="ALE18605.1"/>
    <property type="molecule type" value="Genomic_DNA"/>
</dbReference>
<evidence type="ECO:0000256" key="1">
    <source>
        <dbReference type="ARBA" id="ARBA00001946"/>
    </source>
</evidence>
<dbReference type="KEGG" id="cbq:AL705_01520"/>
<evidence type="ECO:0000313" key="4">
    <source>
        <dbReference type="EMBL" id="ALE18605.1"/>
    </source>
</evidence>
<organism evidence="4 6">
    <name type="scientific">Lawsonella clevelandensis</name>
    <dbReference type="NCBI Taxonomy" id="1528099"/>
    <lineage>
        <taxon>Bacteria</taxon>
        <taxon>Bacillati</taxon>
        <taxon>Actinomycetota</taxon>
        <taxon>Actinomycetes</taxon>
        <taxon>Mycobacteriales</taxon>
        <taxon>Lawsonellaceae</taxon>
        <taxon>Lawsonella</taxon>
    </lineage>
</organism>
<dbReference type="EMBL" id="LR584267">
    <property type="protein sequence ID" value="VHN99902.1"/>
    <property type="molecule type" value="Genomic_DNA"/>
</dbReference>
<reference evidence="4" key="2">
    <citation type="journal article" date="2016" name="Int. J. Syst. Evol. Microbiol.">
        <title>Lawsonella clevelandensis gen. nov., sp. nov., a new member of the suborder Corynebacterineae isolated from human abscesses.</title>
        <authorList>
            <person name="Bell M.E."/>
            <person name="Bernard K.A."/>
            <person name="Harrington S.M."/>
            <person name="Patel N.B."/>
            <person name="Tucker T.A."/>
            <person name="Metcalfe M.G."/>
            <person name="McQuiston J.R."/>
        </authorList>
    </citation>
    <scope>NUCLEOTIDE SEQUENCE</scope>
    <source>
        <strain evidence="4">X1698</strain>
    </source>
</reference>
<proteinExistence type="predicted"/>
<dbReference type="STRING" id="1528099.AL705_01520"/>
<dbReference type="GeneID" id="84894312"/>
<dbReference type="GO" id="GO:0006753">
    <property type="term" value="P:nucleoside phosphate metabolic process"/>
    <property type="evidence" value="ECO:0007669"/>
    <property type="project" value="TreeGrafter"/>
</dbReference>
<dbReference type="RefSeq" id="WP_053961514.1">
    <property type="nucleotide sequence ID" value="NZ_CP009312.1"/>
</dbReference>
<reference evidence="5 7" key="3">
    <citation type="submission" date="2019-04" db="EMBL/GenBank/DDBJ databases">
        <authorList>
            <person name="Seth-Smith MB H."/>
            <person name="Seth-Smith H."/>
        </authorList>
    </citation>
    <scope>NUCLEOTIDE SEQUENCE [LARGE SCALE GENOMIC DNA]</scope>
    <source>
        <strain evidence="5">USB-603019</strain>
    </source>
</reference>